<dbReference type="PANTHER" id="PTHR43833">
    <property type="entry name" value="POTASSIUM CHANNEL PROTEIN 2-RELATED-RELATED"/>
    <property type="match status" value="1"/>
</dbReference>
<dbReference type="AlphaFoldDB" id="A0A1W1D4W1"/>
<dbReference type="InterPro" id="IPR050721">
    <property type="entry name" value="Trk_Ktr_HKT_K-transport"/>
</dbReference>
<dbReference type="InterPro" id="IPR036721">
    <property type="entry name" value="RCK_C_sf"/>
</dbReference>
<name>A0A1W1D4W1_9ZZZZ</name>
<evidence type="ECO:0000313" key="2">
    <source>
        <dbReference type="EMBL" id="SFV75649.1"/>
    </source>
</evidence>
<dbReference type="SUPFAM" id="SSF116726">
    <property type="entry name" value="TrkA C-terminal domain-like"/>
    <property type="match status" value="1"/>
</dbReference>
<feature type="domain" description="RCK N-terminal" evidence="1">
    <location>
        <begin position="8"/>
        <end position="121"/>
    </location>
</feature>
<reference evidence="2" key="1">
    <citation type="submission" date="2016-10" db="EMBL/GenBank/DDBJ databases">
        <authorList>
            <person name="de Groot N.N."/>
        </authorList>
    </citation>
    <scope>NUCLEOTIDE SEQUENCE</scope>
</reference>
<dbReference type="InterPro" id="IPR003148">
    <property type="entry name" value="RCK_N"/>
</dbReference>
<keyword evidence="2" id="KW-0407">Ion channel</keyword>
<dbReference type="InterPro" id="IPR036291">
    <property type="entry name" value="NAD(P)-bd_dom_sf"/>
</dbReference>
<organism evidence="2">
    <name type="scientific">hydrothermal vent metagenome</name>
    <dbReference type="NCBI Taxonomy" id="652676"/>
    <lineage>
        <taxon>unclassified sequences</taxon>
        <taxon>metagenomes</taxon>
        <taxon>ecological metagenomes</taxon>
    </lineage>
</organism>
<dbReference type="Pfam" id="PF02254">
    <property type="entry name" value="TrkA_N"/>
    <property type="match status" value="1"/>
</dbReference>
<accession>A0A1W1D4W1</accession>
<dbReference type="Gene3D" id="3.30.70.1450">
    <property type="entry name" value="Regulator of K+ conductance, C-terminal domain"/>
    <property type="match status" value="1"/>
</dbReference>
<dbReference type="EMBL" id="FPHP01000044">
    <property type="protein sequence ID" value="SFV75649.1"/>
    <property type="molecule type" value="Genomic_DNA"/>
</dbReference>
<dbReference type="PANTHER" id="PTHR43833:SF9">
    <property type="entry name" value="POTASSIUM CHANNEL PROTEIN YUGO-RELATED"/>
    <property type="match status" value="1"/>
</dbReference>
<protein>
    <submittedName>
        <fullName evidence="2">Potassium channel protein</fullName>
    </submittedName>
</protein>
<proteinExistence type="predicted"/>
<dbReference type="SUPFAM" id="SSF51735">
    <property type="entry name" value="NAD(P)-binding Rossmann-fold domains"/>
    <property type="match status" value="1"/>
</dbReference>
<keyword evidence="2" id="KW-0406">Ion transport</keyword>
<evidence type="ECO:0000259" key="1">
    <source>
        <dbReference type="Pfam" id="PF02254"/>
    </source>
</evidence>
<dbReference type="GO" id="GO:0006813">
    <property type="term" value="P:potassium ion transport"/>
    <property type="evidence" value="ECO:0007669"/>
    <property type="project" value="InterPro"/>
</dbReference>
<dbReference type="GO" id="GO:0034220">
    <property type="term" value="P:monoatomic ion transmembrane transport"/>
    <property type="evidence" value="ECO:0007669"/>
    <property type="project" value="UniProtKB-KW"/>
</dbReference>
<sequence length="244" mass="28439">MKLKKATLIFGYNEYVLEVARSLQKSYEYITIFRSEDEEEFTKEEINFRVQEYDLSDNWNILEDEYDIENSIVFCMIEDDAQNIFLTISLRSLFEDLTIIALSNSKESSNKLKMAGANKVIPVVETTANIMSDILKKPVATQILHDILYSSSSLKIAQIRVEKEENFHGKYPSDIEWHKDYRVLVISIIYGKDMKGEFIYSSKAKHHQITNGDIFVIVGYEKDIVAFESRVGSRCNVNWNRWSR</sequence>
<dbReference type="Gene3D" id="3.40.50.720">
    <property type="entry name" value="NAD(P)-binding Rossmann-like Domain"/>
    <property type="match status" value="1"/>
</dbReference>
<keyword evidence="2" id="KW-0813">Transport</keyword>
<gene>
    <name evidence="2" type="ORF">MNB_SM-3-1064</name>
</gene>